<dbReference type="Pfam" id="PF01128">
    <property type="entry name" value="IspD"/>
    <property type="match status" value="1"/>
</dbReference>
<dbReference type="GO" id="GO:0070567">
    <property type="term" value="F:cytidylyltransferase activity"/>
    <property type="evidence" value="ECO:0007669"/>
    <property type="project" value="InterPro"/>
</dbReference>
<name>A0A6J6EPU0_9ZZZZ</name>
<dbReference type="InterPro" id="IPR034683">
    <property type="entry name" value="IspD/TarI"/>
</dbReference>
<keyword evidence="2" id="KW-0548">Nucleotidyltransferase</keyword>
<reference evidence="3" key="1">
    <citation type="submission" date="2020-05" db="EMBL/GenBank/DDBJ databases">
        <authorList>
            <person name="Chiriac C."/>
            <person name="Salcher M."/>
            <person name="Ghai R."/>
            <person name="Kavagutti S V."/>
        </authorList>
    </citation>
    <scope>NUCLEOTIDE SEQUENCE</scope>
</reference>
<gene>
    <name evidence="3" type="ORF">UFOPK1698_00944</name>
</gene>
<dbReference type="SUPFAM" id="SSF53448">
    <property type="entry name" value="Nucleotide-diphospho-sugar transferases"/>
    <property type="match status" value="1"/>
</dbReference>
<evidence type="ECO:0000313" key="3">
    <source>
        <dbReference type="EMBL" id="CAB4577986.1"/>
    </source>
</evidence>
<organism evidence="3">
    <name type="scientific">freshwater metagenome</name>
    <dbReference type="NCBI Taxonomy" id="449393"/>
    <lineage>
        <taxon>unclassified sequences</taxon>
        <taxon>metagenomes</taxon>
        <taxon>ecological metagenomes</taxon>
    </lineage>
</organism>
<accession>A0A6J6EPU0</accession>
<proteinExistence type="predicted"/>
<protein>
    <submittedName>
        <fullName evidence="3">Unannotated protein</fullName>
    </submittedName>
</protein>
<dbReference type="Gene3D" id="3.90.550.10">
    <property type="entry name" value="Spore Coat Polysaccharide Biosynthesis Protein SpsA, Chain A"/>
    <property type="match status" value="1"/>
</dbReference>
<evidence type="ECO:0000256" key="2">
    <source>
        <dbReference type="ARBA" id="ARBA00022695"/>
    </source>
</evidence>
<sequence length="203" mass="22157">MAVTSPIAFEILNNKTILHTSFNVARAFSIETGIKTQLAIAVENQTQVSGLDCEVLICNPNDPASLAAAIKASTPCDLVAIHDSQRPLTRTTQFHRAIEALIGDVDAVRPVSEFTETLKAINNDATIERTIDRTSMQRVSSPEVMRFSAIDFGGKASTWFVPLKSDAKISTVDADPESLRVNSLAEITLMESFVHWQQTVAIK</sequence>
<dbReference type="EMBL" id="CAEZTP010000092">
    <property type="protein sequence ID" value="CAB4577986.1"/>
    <property type="molecule type" value="Genomic_DNA"/>
</dbReference>
<keyword evidence="1" id="KW-0808">Transferase</keyword>
<evidence type="ECO:0000256" key="1">
    <source>
        <dbReference type="ARBA" id="ARBA00022679"/>
    </source>
</evidence>
<dbReference type="AlphaFoldDB" id="A0A6J6EPU0"/>
<dbReference type="InterPro" id="IPR029044">
    <property type="entry name" value="Nucleotide-diphossugar_trans"/>
</dbReference>